<dbReference type="OrthoDB" id="72638at2"/>
<dbReference type="AlphaFoldDB" id="A0A139PUA8"/>
<dbReference type="PANTHER" id="PTHR46797:SF1">
    <property type="entry name" value="METHYLPHOSPHONATE SYNTHASE"/>
    <property type="match status" value="1"/>
</dbReference>
<dbReference type="GeneID" id="45218351"/>
<dbReference type="EMBL" id="WIJP01000006">
    <property type="protein sequence ID" value="MQQ29783.1"/>
    <property type="molecule type" value="Genomic_DNA"/>
</dbReference>
<keyword evidence="1" id="KW-0238">DNA-binding</keyword>
<dbReference type="PROSITE" id="PS50943">
    <property type="entry name" value="HTH_CROC1"/>
    <property type="match status" value="1"/>
</dbReference>
<evidence type="ECO:0000313" key="4">
    <source>
        <dbReference type="EMBL" id="MQQ29783.1"/>
    </source>
</evidence>
<dbReference type="InterPro" id="IPR001387">
    <property type="entry name" value="Cro/C1-type_HTH"/>
</dbReference>
<protein>
    <submittedName>
        <fullName evidence="4">Helix-turn-helix domain-containing protein</fullName>
    </submittedName>
</protein>
<dbReference type="InterPro" id="IPR010982">
    <property type="entry name" value="Lambda_DNA-bd_dom_sf"/>
</dbReference>
<comment type="caution">
    <text evidence="3">The sequence shown here is derived from an EMBL/GenBank/DDBJ whole genome shotgun (WGS) entry which is preliminary data.</text>
</comment>
<evidence type="ECO:0000313" key="6">
    <source>
        <dbReference type="Proteomes" id="UP000438885"/>
    </source>
</evidence>
<feature type="domain" description="HTH cro/C1-type" evidence="2">
    <location>
        <begin position="6"/>
        <end position="60"/>
    </location>
</feature>
<evidence type="ECO:0000313" key="3">
    <source>
        <dbReference type="EMBL" id="KXT93888.1"/>
    </source>
</evidence>
<reference evidence="3 5" key="1">
    <citation type="submission" date="2016-01" db="EMBL/GenBank/DDBJ databases">
        <title>Highly variable Streptococcus oralis are common among viridans streptococci isolated from primates.</title>
        <authorList>
            <person name="Denapaite D."/>
            <person name="Rieger M."/>
            <person name="Koendgen S."/>
            <person name="Brueckner R."/>
            <person name="Ochigava I."/>
            <person name="Kappeler P."/>
            <person name="Maetz-Rensing K."/>
            <person name="Leendertz F."/>
            <person name="Hakenbeck R."/>
        </authorList>
    </citation>
    <scope>NUCLEOTIDE SEQUENCE [LARGE SCALE GENOMIC DNA]</scope>
    <source>
        <strain evidence="3 5">DD26</strain>
    </source>
</reference>
<evidence type="ECO:0000259" key="2">
    <source>
        <dbReference type="PROSITE" id="PS50943"/>
    </source>
</evidence>
<dbReference type="InterPro" id="IPR050807">
    <property type="entry name" value="TransReg_Diox_bact_type"/>
</dbReference>
<dbReference type="Proteomes" id="UP000438885">
    <property type="component" value="Unassembled WGS sequence"/>
</dbReference>
<dbReference type="SMART" id="SM00530">
    <property type="entry name" value="HTH_XRE"/>
    <property type="match status" value="1"/>
</dbReference>
<dbReference type="CDD" id="cd00093">
    <property type="entry name" value="HTH_XRE"/>
    <property type="match status" value="1"/>
</dbReference>
<dbReference type="Pfam" id="PF01381">
    <property type="entry name" value="HTH_3"/>
    <property type="match status" value="1"/>
</dbReference>
<dbReference type="GO" id="GO:0003700">
    <property type="term" value="F:DNA-binding transcription factor activity"/>
    <property type="evidence" value="ECO:0007669"/>
    <property type="project" value="TreeGrafter"/>
</dbReference>
<gene>
    <name evidence="4" type="ORF">GEZ84_05255</name>
    <name evidence="3" type="ORF">SMIDD26_00680</name>
</gene>
<dbReference type="PANTHER" id="PTHR46797">
    <property type="entry name" value="HTH-TYPE TRANSCRIPTIONAL REGULATOR"/>
    <property type="match status" value="1"/>
</dbReference>
<dbReference type="Gene3D" id="1.10.260.40">
    <property type="entry name" value="lambda repressor-like DNA-binding domains"/>
    <property type="match status" value="1"/>
</dbReference>
<reference evidence="4 6" key="2">
    <citation type="submission" date="2019-10" db="EMBL/GenBank/DDBJ databases">
        <title>Streptococcus mitis of the oral and urogenital tracts.</title>
        <authorList>
            <person name="Price T."/>
            <person name="Mores C.R."/>
            <person name="Putonti C."/>
            <person name="Wolfe A.J."/>
        </authorList>
    </citation>
    <scope>NUCLEOTIDE SEQUENCE [LARGE SCALE GENOMIC DNA]</scope>
    <source>
        <strain evidence="4 6">SM10</strain>
    </source>
</reference>
<name>A0A139PUA8_STRMT</name>
<sequence length="61" mass="6867">MYGAKMRELRTAQKLGLRELAKRTLIDYTTLSRIENDLKAVTLSQAVVIAKALGCRVEDML</sequence>
<evidence type="ECO:0000313" key="5">
    <source>
        <dbReference type="Proteomes" id="UP000070458"/>
    </source>
</evidence>
<dbReference type="PATRIC" id="fig|28037.233.peg.770"/>
<dbReference type="EMBL" id="LQOD01000134">
    <property type="protein sequence ID" value="KXT93888.1"/>
    <property type="molecule type" value="Genomic_DNA"/>
</dbReference>
<evidence type="ECO:0000256" key="1">
    <source>
        <dbReference type="ARBA" id="ARBA00023125"/>
    </source>
</evidence>
<accession>A0A139PUA8</accession>
<dbReference type="GO" id="GO:0003677">
    <property type="term" value="F:DNA binding"/>
    <property type="evidence" value="ECO:0007669"/>
    <property type="project" value="UniProtKB-KW"/>
</dbReference>
<dbReference type="GO" id="GO:0005829">
    <property type="term" value="C:cytosol"/>
    <property type="evidence" value="ECO:0007669"/>
    <property type="project" value="TreeGrafter"/>
</dbReference>
<dbReference type="RefSeq" id="WP_000274132.1">
    <property type="nucleotide sequence ID" value="NZ_KQ970286.1"/>
</dbReference>
<proteinExistence type="predicted"/>
<dbReference type="Proteomes" id="UP000070458">
    <property type="component" value="Unassembled WGS sequence"/>
</dbReference>
<dbReference type="SUPFAM" id="SSF47413">
    <property type="entry name" value="lambda repressor-like DNA-binding domains"/>
    <property type="match status" value="1"/>
</dbReference>
<organism evidence="3 5">
    <name type="scientific">Streptococcus mitis</name>
    <dbReference type="NCBI Taxonomy" id="28037"/>
    <lineage>
        <taxon>Bacteria</taxon>
        <taxon>Bacillati</taxon>
        <taxon>Bacillota</taxon>
        <taxon>Bacilli</taxon>
        <taxon>Lactobacillales</taxon>
        <taxon>Streptococcaceae</taxon>
        <taxon>Streptococcus</taxon>
        <taxon>Streptococcus mitis group</taxon>
    </lineage>
</organism>